<dbReference type="SMART" id="SM00448">
    <property type="entry name" value="REC"/>
    <property type="match status" value="1"/>
</dbReference>
<keyword evidence="4" id="KW-0597">Phosphoprotein</keyword>
<dbReference type="PRINTS" id="PR00038">
    <property type="entry name" value="HTHLUXR"/>
</dbReference>
<dbReference type="PROSITE" id="PS00622">
    <property type="entry name" value="HTH_LUXR_1"/>
    <property type="match status" value="1"/>
</dbReference>
<feature type="domain" description="Response regulatory" evidence="6">
    <location>
        <begin position="3"/>
        <end position="119"/>
    </location>
</feature>
<dbReference type="InterPro" id="IPR011006">
    <property type="entry name" value="CheY-like_superfamily"/>
</dbReference>
<dbReference type="InterPro" id="IPR036388">
    <property type="entry name" value="WH-like_DNA-bd_sf"/>
</dbReference>
<dbReference type="PANTHER" id="PTHR48111">
    <property type="entry name" value="REGULATOR OF RPOS"/>
    <property type="match status" value="1"/>
</dbReference>
<evidence type="ECO:0008006" key="8">
    <source>
        <dbReference type="Google" id="ProtNLM"/>
    </source>
</evidence>
<dbReference type="PROSITE" id="PS50043">
    <property type="entry name" value="HTH_LUXR_2"/>
    <property type="match status" value="1"/>
</dbReference>
<dbReference type="PANTHER" id="PTHR48111:SF67">
    <property type="entry name" value="TRANSCRIPTIONAL REGULATORY PROTEIN TCTD"/>
    <property type="match status" value="1"/>
</dbReference>
<protein>
    <recommendedName>
        <fullName evidence="8">TctD transcriptional regulator</fullName>
    </recommendedName>
</protein>
<evidence type="ECO:0000259" key="5">
    <source>
        <dbReference type="PROSITE" id="PS50043"/>
    </source>
</evidence>
<dbReference type="PROSITE" id="PS50110">
    <property type="entry name" value="RESPONSE_REGULATORY"/>
    <property type="match status" value="1"/>
</dbReference>
<dbReference type="InterPro" id="IPR039420">
    <property type="entry name" value="WalR-like"/>
</dbReference>
<dbReference type="GO" id="GO:0000156">
    <property type="term" value="F:phosphorelay response regulator activity"/>
    <property type="evidence" value="ECO:0007669"/>
    <property type="project" value="TreeGrafter"/>
</dbReference>
<evidence type="ECO:0000256" key="3">
    <source>
        <dbReference type="ARBA" id="ARBA00023163"/>
    </source>
</evidence>
<dbReference type="GO" id="GO:0006355">
    <property type="term" value="P:regulation of DNA-templated transcription"/>
    <property type="evidence" value="ECO:0007669"/>
    <property type="project" value="InterPro"/>
</dbReference>
<dbReference type="CDD" id="cd06170">
    <property type="entry name" value="LuxR_C_like"/>
    <property type="match status" value="1"/>
</dbReference>
<keyword evidence="1" id="KW-0805">Transcription regulation</keyword>
<dbReference type="Gene3D" id="1.10.10.10">
    <property type="entry name" value="Winged helix-like DNA-binding domain superfamily/Winged helix DNA-binding domain"/>
    <property type="match status" value="1"/>
</dbReference>
<name>A0A1Z1MUK7_9FLOR</name>
<geneLocation type="chloroplast" evidence="7"/>
<dbReference type="AlphaFoldDB" id="A0A1Z1MUK7"/>
<evidence type="ECO:0000256" key="4">
    <source>
        <dbReference type="PROSITE-ProRule" id="PRU00169"/>
    </source>
</evidence>
<reference evidence="7" key="1">
    <citation type="journal article" date="2017" name="J. Phycol.">
        <title>Analysis of chloroplast genomes and a supermatrix inform reclassification of the Rhodomelaceae (Rhodophyta).</title>
        <authorList>
            <person name="Diaz-Tapia P."/>
            <person name="Maggs C.A."/>
            <person name="West J.A."/>
            <person name="Verbruggen H."/>
        </authorList>
    </citation>
    <scope>NUCLEOTIDE SEQUENCE</scope>
    <source>
        <strain evidence="7">PD1760</strain>
    </source>
</reference>
<evidence type="ECO:0000259" key="6">
    <source>
        <dbReference type="PROSITE" id="PS50110"/>
    </source>
</evidence>
<sequence>MKKILLVDDDQGLCEFLCSYLVSFNFYVSFVYDVPNALAHLKQNDPDLVISDIMMDDLDGYDFIKLLKLDRLLIHIPVIFLTAKGMTNDRIKGYDLGCHAYLIKPFNPQELVALINSIFNHINVMNRQVLFKNRYCPKDLQRFDFLNFTNREKCILSLVLKGYMNKEIAISLNIGQRNVEQYVSRLLYKTNTRNRVELLSLFISEY</sequence>
<keyword evidence="2" id="KW-0238">DNA-binding</keyword>
<dbReference type="InterPro" id="IPR001789">
    <property type="entry name" value="Sig_transdc_resp-reg_receiver"/>
</dbReference>
<evidence type="ECO:0000313" key="7">
    <source>
        <dbReference type="EMBL" id="ARW69415.1"/>
    </source>
</evidence>
<dbReference type="SMART" id="SM00421">
    <property type="entry name" value="HTH_LUXR"/>
    <property type="match status" value="1"/>
</dbReference>
<proteinExistence type="predicted"/>
<evidence type="ECO:0000256" key="1">
    <source>
        <dbReference type="ARBA" id="ARBA00023015"/>
    </source>
</evidence>
<feature type="modified residue" description="4-aspartylphosphate" evidence="4">
    <location>
        <position position="52"/>
    </location>
</feature>
<dbReference type="Pfam" id="PF00196">
    <property type="entry name" value="GerE"/>
    <property type="match status" value="1"/>
</dbReference>
<gene>
    <name evidence="7" type="primary">ycf29</name>
</gene>
<dbReference type="InterPro" id="IPR000792">
    <property type="entry name" value="Tscrpt_reg_LuxR_C"/>
</dbReference>
<keyword evidence="3" id="KW-0804">Transcription</keyword>
<accession>A0A1Z1MUK7</accession>
<keyword evidence="7" id="KW-0934">Plastid</keyword>
<dbReference type="SUPFAM" id="SSF52172">
    <property type="entry name" value="CheY-like"/>
    <property type="match status" value="1"/>
</dbReference>
<keyword evidence="7" id="KW-0150">Chloroplast</keyword>
<organism evidence="7">
    <name type="scientific">Polysiphonia sp</name>
    <dbReference type="NCBI Taxonomy" id="1967842"/>
    <lineage>
        <taxon>Eukaryota</taxon>
        <taxon>Rhodophyta</taxon>
        <taxon>Florideophyceae</taxon>
        <taxon>Rhodymeniophycidae</taxon>
        <taxon>Ceramiales</taxon>
        <taxon>Rhodomelaceae</taxon>
        <taxon>Polysiphonioideae</taxon>
        <taxon>Polysiphonia</taxon>
    </lineage>
</organism>
<dbReference type="Gene3D" id="3.40.50.2300">
    <property type="match status" value="1"/>
</dbReference>
<dbReference type="GO" id="GO:0032993">
    <property type="term" value="C:protein-DNA complex"/>
    <property type="evidence" value="ECO:0007669"/>
    <property type="project" value="TreeGrafter"/>
</dbReference>
<dbReference type="Pfam" id="PF00072">
    <property type="entry name" value="Response_reg"/>
    <property type="match status" value="1"/>
</dbReference>
<feature type="domain" description="HTH luxR-type" evidence="5">
    <location>
        <begin position="141"/>
        <end position="206"/>
    </location>
</feature>
<evidence type="ECO:0000256" key="2">
    <source>
        <dbReference type="ARBA" id="ARBA00023125"/>
    </source>
</evidence>
<dbReference type="InterPro" id="IPR016032">
    <property type="entry name" value="Sig_transdc_resp-reg_C-effctor"/>
</dbReference>
<dbReference type="EMBL" id="MF101456">
    <property type="protein sequence ID" value="ARW69415.1"/>
    <property type="molecule type" value="Genomic_DNA"/>
</dbReference>
<dbReference type="GO" id="GO:0005829">
    <property type="term" value="C:cytosol"/>
    <property type="evidence" value="ECO:0007669"/>
    <property type="project" value="TreeGrafter"/>
</dbReference>
<dbReference type="GO" id="GO:0000976">
    <property type="term" value="F:transcription cis-regulatory region binding"/>
    <property type="evidence" value="ECO:0007669"/>
    <property type="project" value="TreeGrafter"/>
</dbReference>
<dbReference type="SUPFAM" id="SSF46894">
    <property type="entry name" value="C-terminal effector domain of the bipartite response regulators"/>
    <property type="match status" value="1"/>
</dbReference>